<dbReference type="Pfam" id="PF22790">
    <property type="entry name" value="YkoP"/>
    <property type="match status" value="1"/>
</dbReference>
<feature type="domain" description="NodB homology" evidence="1">
    <location>
        <begin position="46"/>
        <end position="141"/>
    </location>
</feature>
<dbReference type="Gene3D" id="3.20.20.370">
    <property type="entry name" value="Glycoside hydrolase/deacetylase"/>
    <property type="match status" value="1"/>
</dbReference>
<dbReference type="AlphaFoldDB" id="A0A917UUM8"/>
<organism evidence="3 4">
    <name type="scientific">Deinococcus aquiradiocola</name>
    <dbReference type="NCBI Taxonomy" id="393059"/>
    <lineage>
        <taxon>Bacteria</taxon>
        <taxon>Thermotogati</taxon>
        <taxon>Deinococcota</taxon>
        <taxon>Deinococci</taxon>
        <taxon>Deinococcales</taxon>
        <taxon>Deinococcaceae</taxon>
        <taxon>Deinococcus</taxon>
    </lineage>
</organism>
<evidence type="ECO:0000259" key="2">
    <source>
        <dbReference type="Pfam" id="PF22790"/>
    </source>
</evidence>
<dbReference type="Pfam" id="PF01522">
    <property type="entry name" value="Polysacc_deac_1"/>
    <property type="match status" value="1"/>
</dbReference>
<comment type="caution">
    <text evidence="3">The sequence shown here is derived from an EMBL/GenBank/DDBJ whole genome shotgun (WGS) entry which is preliminary data.</text>
</comment>
<dbReference type="InterPro" id="IPR002509">
    <property type="entry name" value="NODB_dom"/>
</dbReference>
<evidence type="ECO:0000259" key="1">
    <source>
        <dbReference type="Pfam" id="PF01522"/>
    </source>
</evidence>
<reference evidence="3" key="2">
    <citation type="submission" date="2020-09" db="EMBL/GenBank/DDBJ databases">
        <authorList>
            <person name="Sun Q."/>
            <person name="Ohkuma M."/>
        </authorList>
    </citation>
    <scope>NUCLEOTIDE SEQUENCE</scope>
    <source>
        <strain evidence="3">JCM 14371</strain>
    </source>
</reference>
<dbReference type="Proteomes" id="UP000635726">
    <property type="component" value="Unassembled WGS sequence"/>
</dbReference>
<evidence type="ECO:0000313" key="3">
    <source>
        <dbReference type="EMBL" id="GGJ86599.1"/>
    </source>
</evidence>
<dbReference type="InterPro" id="IPR054467">
    <property type="entry name" value="YkoP-like_dom"/>
</dbReference>
<dbReference type="GO" id="GO:0016810">
    <property type="term" value="F:hydrolase activity, acting on carbon-nitrogen (but not peptide) bonds"/>
    <property type="evidence" value="ECO:0007669"/>
    <property type="project" value="InterPro"/>
</dbReference>
<dbReference type="InterPro" id="IPR011330">
    <property type="entry name" value="Glyco_hydro/deAcase_b/a-brl"/>
</dbReference>
<keyword evidence="4" id="KW-1185">Reference proteome</keyword>
<evidence type="ECO:0000313" key="4">
    <source>
        <dbReference type="Proteomes" id="UP000635726"/>
    </source>
</evidence>
<accession>A0A917UUM8</accession>
<feature type="domain" description="YkoP-like" evidence="2">
    <location>
        <begin position="229"/>
        <end position="395"/>
    </location>
</feature>
<dbReference type="RefSeq" id="WP_188964426.1">
    <property type="nucleotide sequence ID" value="NZ_BMOE01000016.1"/>
</dbReference>
<name>A0A917UUM8_9DEIO</name>
<dbReference type="GO" id="GO:0005975">
    <property type="term" value="P:carbohydrate metabolic process"/>
    <property type="evidence" value="ECO:0007669"/>
    <property type="project" value="InterPro"/>
</dbReference>
<gene>
    <name evidence="3" type="ORF">GCM10008939_33170</name>
</gene>
<sequence>MKSNRDPSGVRVAAVLGVLLLGVAAVQSALRLSGLGVLRRGRSLTPAVALTFEPGLDARLTGRLLDALAGAGVQVTLLWDARTLDRQPELLHRAAREGHEAGLIAGRPWSLPWRLTARLERSRQLVRAHTGREARVFRSGASPLVTLLVSRATGLRAVDGWGRLTWVPEPHARHLRPGAVVQVGPLDDAGVTRLPAQLAALAEQGYRVTGVWDLPGTRPERPRDLPATLLQGVDVLYDRLGRIRRVGAHASSLFRVGVAPYPLADVTLPAPGLPDGLTVRHGERLVEFHLDSARLVELAARPVAGRKVVQHSVHDLAAAVRDDPAWNTLPAVYSVSIFSHVLKLYGFTVLELPLPMRRRLTWWSRTLRRAYGVADPEHVHVPMLAVISREELVRRHGTRRG</sequence>
<reference evidence="3" key="1">
    <citation type="journal article" date="2014" name="Int. J. Syst. Evol. Microbiol.">
        <title>Complete genome sequence of Corynebacterium casei LMG S-19264T (=DSM 44701T), isolated from a smear-ripened cheese.</title>
        <authorList>
            <consortium name="US DOE Joint Genome Institute (JGI-PGF)"/>
            <person name="Walter F."/>
            <person name="Albersmeier A."/>
            <person name="Kalinowski J."/>
            <person name="Ruckert C."/>
        </authorList>
    </citation>
    <scope>NUCLEOTIDE SEQUENCE</scope>
    <source>
        <strain evidence="3">JCM 14371</strain>
    </source>
</reference>
<protein>
    <submittedName>
        <fullName evidence="3">Polysaccharide deacetylase familiy protein</fullName>
    </submittedName>
</protein>
<proteinExistence type="predicted"/>
<dbReference type="EMBL" id="BMOE01000016">
    <property type="protein sequence ID" value="GGJ86599.1"/>
    <property type="molecule type" value="Genomic_DNA"/>
</dbReference>
<dbReference type="SUPFAM" id="SSF88713">
    <property type="entry name" value="Glycoside hydrolase/deacetylase"/>
    <property type="match status" value="1"/>
</dbReference>